<dbReference type="PATRIC" id="fig|1433289.7.peg.728"/>
<dbReference type="AlphaFoldDB" id="A0A0E2Q220"/>
<gene>
    <name evidence="1" type="ORF">X841_03610</name>
</gene>
<dbReference type="Proteomes" id="UP000024559">
    <property type="component" value="Chromosome"/>
</dbReference>
<evidence type="ECO:0000313" key="1">
    <source>
        <dbReference type="EMBL" id="ETW90627.1"/>
    </source>
</evidence>
<proteinExistence type="predicted"/>
<dbReference type="HOGENOM" id="CLU_2959072_0_0_9"/>
<protein>
    <submittedName>
        <fullName evidence="1">Uncharacterized protein</fullName>
    </submittedName>
</protein>
<accession>A0A0E2Q220</accession>
<evidence type="ECO:0000313" key="2">
    <source>
        <dbReference type="Proteomes" id="UP000024559"/>
    </source>
</evidence>
<dbReference type="EMBL" id="AZJT01000023">
    <property type="protein sequence ID" value="ETW90627.1"/>
    <property type="molecule type" value="Genomic_DNA"/>
</dbReference>
<name>A0A0E2Q220_STRTR</name>
<organism evidence="1 2">
    <name type="scientific">Streptococcus thermophilus M17PTZA496</name>
    <dbReference type="NCBI Taxonomy" id="1433289"/>
    <lineage>
        <taxon>Bacteria</taxon>
        <taxon>Bacillati</taxon>
        <taxon>Bacillota</taxon>
        <taxon>Bacilli</taxon>
        <taxon>Lactobacillales</taxon>
        <taxon>Streptococcaceae</taxon>
        <taxon>Streptococcus</taxon>
    </lineage>
</organism>
<sequence>MQQKVKFFDKLCDTDTLDEEINAWIENYDKELIDVKLTVDRDALYTATVIYINKSEGEL</sequence>
<comment type="caution">
    <text evidence="1">The sequence shown here is derived from an EMBL/GenBank/DDBJ whole genome shotgun (WGS) entry which is preliminary data.</text>
</comment>
<reference evidence="2" key="1">
    <citation type="submission" date="2013-12" db="EMBL/GenBank/DDBJ databases">
        <title>Genome sequences of Streptococcus thermophilus strains MTH17CL396 and M17PTZA496 isolated from Fontina cheese in Valle d'Aosta region (Italy).</title>
        <authorList>
            <person name="Treu L."/>
            <person name="Giacomini A."/>
            <person name="Corich V."/>
            <person name="Vendramin V."/>
            <person name="Bovo B."/>
        </authorList>
    </citation>
    <scope>NUCLEOTIDE SEQUENCE [LARGE SCALE GENOMIC DNA]</scope>
    <source>
        <strain evidence="2">M17PTZA496</strain>
    </source>
</reference>